<comment type="caution">
    <text evidence="3">The sequence shown here is derived from an EMBL/GenBank/DDBJ whole genome shotgun (WGS) entry which is preliminary data.</text>
</comment>
<feature type="region of interest" description="Disordered" evidence="1">
    <location>
        <begin position="1"/>
        <end position="29"/>
    </location>
</feature>
<keyword evidence="4" id="KW-1185">Reference proteome</keyword>
<dbReference type="EMBL" id="JAIVGD010000019">
    <property type="protein sequence ID" value="KAH0749958.1"/>
    <property type="molecule type" value="Genomic_DNA"/>
</dbReference>
<evidence type="ECO:0000313" key="3">
    <source>
        <dbReference type="EMBL" id="KAH0749958.1"/>
    </source>
</evidence>
<dbReference type="PANTHER" id="PTHR37610">
    <property type="entry name" value="CCHC-TYPE DOMAIN-CONTAINING PROTEIN"/>
    <property type="match status" value="1"/>
</dbReference>
<feature type="compositionally biased region" description="Low complexity" evidence="1">
    <location>
        <begin position="1"/>
        <end position="23"/>
    </location>
</feature>
<dbReference type="PANTHER" id="PTHR37610:SF6">
    <property type="entry name" value="GAG-POLYPEPTIDE OF LTR COPIA-TYPE-RELATED"/>
    <property type="match status" value="1"/>
</dbReference>
<protein>
    <recommendedName>
        <fullName evidence="2">Retrotransposon Copia-like N-terminal domain-containing protein</fullName>
    </recommendedName>
</protein>
<sequence length="506" mass="55962">MVTTTDPTSGSSTGTGSTTNSGTDHTHPFYLHASDSPGMNLVNSPFNGKGYGGWRRSILIALSAKNKVGFIDGTHKEPTSMSPDFKLWNRCNDMVLSWLLNSLSKEIADSVIYSKTAKDLWKELEDRFGQSNGAQLYHLQKELSDLVQGSNDIAGYFTKIKSLWDELDALNSSVNCLCDCQCGGKGKMAKSIQDERLIQFLMGLNDVYAAGKSNILMLSPLPSVNHAYSLLMQDEKQREVYMSTHYPGNSASFLATNQNTLGQRSGYYESKGKKTTIICSHCKKPGHSVDKCYKIIGFPSDFKFTKTKRFQGSVKSNVAYIEGTQEQSGAHFNGEGQGQHFTQDQYSQLIHMLQNVRVNQSEGSSGDASANAVTCAGKVFNKTPHKVIDFNQRTWILDSGATQHMCFDSKIFLELNTLKTPVFVDLPNSHRVKGPSMKRPLAFGKARAGLYLLESSFQYLKNFVSTSANLCNQEKSRCLSVSSTFSIPVKNASDWMTIVEQLGLIF</sequence>
<dbReference type="InterPro" id="IPR029472">
    <property type="entry name" value="Copia-like_N"/>
</dbReference>
<name>A0ABQ7UK14_SOLTU</name>
<proteinExistence type="predicted"/>
<evidence type="ECO:0000313" key="4">
    <source>
        <dbReference type="Proteomes" id="UP000826656"/>
    </source>
</evidence>
<feature type="domain" description="Retrotransposon Copia-like N-terminal" evidence="2">
    <location>
        <begin position="32"/>
        <end position="78"/>
    </location>
</feature>
<reference evidence="3 4" key="1">
    <citation type="journal article" date="2021" name="bioRxiv">
        <title>Chromosome-scale and haplotype-resolved genome assembly of a tetraploid potato cultivar.</title>
        <authorList>
            <person name="Sun H."/>
            <person name="Jiao W.-B."/>
            <person name="Krause K."/>
            <person name="Campoy J.A."/>
            <person name="Goel M."/>
            <person name="Folz-Donahue K."/>
            <person name="Kukat C."/>
            <person name="Huettel B."/>
            <person name="Schneeberger K."/>
        </authorList>
    </citation>
    <scope>NUCLEOTIDE SEQUENCE [LARGE SCALE GENOMIC DNA]</scope>
    <source>
        <strain evidence="3">SolTubOtavaFocal</strain>
        <tissue evidence="3">Leaves</tissue>
    </source>
</reference>
<evidence type="ECO:0000259" key="2">
    <source>
        <dbReference type="Pfam" id="PF14244"/>
    </source>
</evidence>
<accession>A0ABQ7UK14</accession>
<dbReference type="Proteomes" id="UP000826656">
    <property type="component" value="Unassembled WGS sequence"/>
</dbReference>
<evidence type="ECO:0000256" key="1">
    <source>
        <dbReference type="SAM" id="MobiDB-lite"/>
    </source>
</evidence>
<organism evidence="3 4">
    <name type="scientific">Solanum tuberosum</name>
    <name type="common">Potato</name>
    <dbReference type="NCBI Taxonomy" id="4113"/>
    <lineage>
        <taxon>Eukaryota</taxon>
        <taxon>Viridiplantae</taxon>
        <taxon>Streptophyta</taxon>
        <taxon>Embryophyta</taxon>
        <taxon>Tracheophyta</taxon>
        <taxon>Spermatophyta</taxon>
        <taxon>Magnoliopsida</taxon>
        <taxon>eudicotyledons</taxon>
        <taxon>Gunneridae</taxon>
        <taxon>Pentapetalae</taxon>
        <taxon>asterids</taxon>
        <taxon>lamiids</taxon>
        <taxon>Solanales</taxon>
        <taxon>Solanaceae</taxon>
        <taxon>Solanoideae</taxon>
        <taxon>Solaneae</taxon>
        <taxon>Solanum</taxon>
    </lineage>
</organism>
<dbReference type="Pfam" id="PF14244">
    <property type="entry name" value="Retrotran_gag_3"/>
    <property type="match status" value="1"/>
</dbReference>
<gene>
    <name evidence="3" type="ORF">KY290_029190</name>
</gene>